<feature type="transmembrane region" description="Helical" evidence="6">
    <location>
        <begin position="190"/>
        <end position="208"/>
    </location>
</feature>
<dbReference type="Proteomes" id="UP000641206">
    <property type="component" value="Unassembled WGS sequence"/>
</dbReference>
<dbReference type="Gene3D" id="1.20.1250.20">
    <property type="entry name" value="MFS general substrate transporter like domains"/>
    <property type="match status" value="1"/>
</dbReference>
<comment type="subcellular location">
    <subcellularLocation>
        <location evidence="1">Cell membrane</location>
        <topology evidence="1">Multi-pass membrane protein</topology>
    </subcellularLocation>
</comment>
<feature type="transmembrane region" description="Helical" evidence="6">
    <location>
        <begin position="251"/>
        <end position="272"/>
    </location>
</feature>
<feature type="transmembrane region" description="Helical" evidence="6">
    <location>
        <begin position="132"/>
        <end position="151"/>
    </location>
</feature>
<dbReference type="PROSITE" id="PS50850">
    <property type="entry name" value="MFS"/>
    <property type="match status" value="1"/>
</dbReference>
<keyword evidence="2" id="KW-0813">Transport</keyword>
<evidence type="ECO:0000313" key="9">
    <source>
        <dbReference type="Proteomes" id="UP000641206"/>
    </source>
</evidence>
<dbReference type="Gene3D" id="1.20.1720.10">
    <property type="entry name" value="Multidrug resistance protein D"/>
    <property type="match status" value="1"/>
</dbReference>
<feature type="domain" description="Major facilitator superfamily (MFS) profile" evidence="7">
    <location>
        <begin position="8"/>
        <end position="442"/>
    </location>
</feature>
<feature type="transmembrane region" description="Helical" evidence="6">
    <location>
        <begin position="373"/>
        <end position="395"/>
    </location>
</feature>
<feature type="transmembrane region" description="Helical" evidence="6">
    <location>
        <begin position="315"/>
        <end position="333"/>
    </location>
</feature>
<evidence type="ECO:0000313" key="8">
    <source>
        <dbReference type="EMBL" id="GGP09054.1"/>
    </source>
</evidence>
<evidence type="ECO:0000256" key="1">
    <source>
        <dbReference type="ARBA" id="ARBA00004651"/>
    </source>
</evidence>
<keyword evidence="9" id="KW-1185">Reference proteome</keyword>
<name>A0ABQ2NSN9_9BACI</name>
<dbReference type="SUPFAM" id="SSF103473">
    <property type="entry name" value="MFS general substrate transporter"/>
    <property type="match status" value="1"/>
</dbReference>
<dbReference type="PANTHER" id="PTHR42718">
    <property type="entry name" value="MAJOR FACILITATOR SUPERFAMILY MULTIDRUG TRANSPORTER MFSC"/>
    <property type="match status" value="1"/>
</dbReference>
<keyword evidence="4 6" id="KW-1133">Transmembrane helix</keyword>
<gene>
    <name evidence="8" type="ORF">GCM10011346_11570</name>
</gene>
<evidence type="ECO:0000259" key="7">
    <source>
        <dbReference type="PROSITE" id="PS50850"/>
    </source>
</evidence>
<feature type="transmembrane region" description="Helical" evidence="6">
    <location>
        <begin position="74"/>
        <end position="93"/>
    </location>
</feature>
<dbReference type="InterPro" id="IPR011701">
    <property type="entry name" value="MFS"/>
</dbReference>
<feature type="transmembrane region" description="Helical" evidence="6">
    <location>
        <begin position="415"/>
        <end position="436"/>
    </location>
</feature>
<evidence type="ECO:0000256" key="4">
    <source>
        <dbReference type="ARBA" id="ARBA00022989"/>
    </source>
</evidence>
<accession>A0ABQ2NSN9</accession>
<feature type="transmembrane region" description="Helical" evidence="6">
    <location>
        <begin position="99"/>
        <end position="120"/>
    </location>
</feature>
<comment type="caution">
    <text evidence="8">The sequence shown here is derived from an EMBL/GenBank/DDBJ whole genome shotgun (WGS) entry which is preliminary data.</text>
</comment>
<feature type="transmembrane region" description="Helical" evidence="6">
    <location>
        <begin position="339"/>
        <end position="361"/>
    </location>
</feature>
<dbReference type="InterPro" id="IPR020846">
    <property type="entry name" value="MFS_dom"/>
</dbReference>
<keyword evidence="3 6" id="KW-0812">Transmembrane</keyword>
<dbReference type="PANTHER" id="PTHR42718:SF9">
    <property type="entry name" value="MAJOR FACILITATOR SUPERFAMILY MULTIDRUG TRANSPORTER MFSC"/>
    <property type="match status" value="1"/>
</dbReference>
<organism evidence="8 9">
    <name type="scientific">Oceanobacillus neutriphilus</name>
    <dbReference type="NCBI Taxonomy" id="531815"/>
    <lineage>
        <taxon>Bacteria</taxon>
        <taxon>Bacillati</taxon>
        <taxon>Bacillota</taxon>
        <taxon>Bacilli</taxon>
        <taxon>Bacillales</taxon>
        <taxon>Bacillaceae</taxon>
        <taxon>Oceanobacillus</taxon>
    </lineage>
</organism>
<proteinExistence type="predicted"/>
<dbReference type="CDD" id="cd17321">
    <property type="entry name" value="MFS_MMR_MDR_like"/>
    <property type="match status" value="1"/>
</dbReference>
<reference evidence="9" key="1">
    <citation type="journal article" date="2019" name="Int. J. Syst. Evol. Microbiol.">
        <title>The Global Catalogue of Microorganisms (GCM) 10K type strain sequencing project: providing services to taxonomists for standard genome sequencing and annotation.</title>
        <authorList>
            <consortium name="The Broad Institute Genomics Platform"/>
            <consortium name="The Broad Institute Genome Sequencing Center for Infectious Disease"/>
            <person name="Wu L."/>
            <person name="Ma J."/>
        </authorList>
    </citation>
    <scope>NUCLEOTIDE SEQUENCE [LARGE SCALE GENOMIC DNA]</scope>
    <source>
        <strain evidence="9">CGMCC 1.7693</strain>
    </source>
</reference>
<feature type="transmembrane region" description="Helical" evidence="6">
    <location>
        <begin position="44"/>
        <end position="62"/>
    </location>
</feature>
<keyword evidence="5 6" id="KW-0472">Membrane</keyword>
<protein>
    <submittedName>
        <fullName evidence="8">MFS transporter</fullName>
    </submittedName>
</protein>
<dbReference type="RefSeq" id="WP_188733509.1">
    <property type="nucleotide sequence ID" value="NZ_BMLW01000003.1"/>
</dbReference>
<evidence type="ECO:0000256" key="6">
    <source>
        <dbReference type="SAM" id="Phobius"/>
    </source>
</evidence>
<dbReference type="InterPro" id="IPR036259">
    <property type="entry name" value="MFS_trans_sf"/>
</dbReference>
<sequence>MNKQQKWLNISICYILLYATMNTTMMNVALPSIAKDFVLTPSEVSWVTAIFSLFFGIGSVTFGKLADMFPVRRLLLIGLGIFMVGSLVGFFNVNYGMVVAARIVQGFGAGALPSLSLVAAARFYPAENRGRVLAMVFSIVALGAAIGPILGGFLTDWFGWKTLFLMSLLSLLGVPHFLKYAPKEETKTGHFDMGGAILLMLAVTSILMGINVSAWLLLFAVVFLVLFFLQNQRAAEPFIEINILKNSPFRLVLLMSFLNSITYMGVLFIIPLMLTKANALSSDWIGLVLFPGALLTAVLGPLVGKLIDKHGSLHINQWSFIIMVFACVGLSIFVGSSPIWISILLIVIFLGFTANQTAFSNHISVIVPSSENGIAMGLFTLMTFLASAIGIALFSRFLEFNSGHWNPLNISDYSAYSNALLLTAVVILLAMGVLAWEKRITKENEGVVTASNEEVN</sequence>
<feature type="transmembrane region" description="Helical" evidence="6">
    <location>
        <begin position="12"/>
        <end position="32"/>
    </location>
</feature>
<evidence type="ECO:0000256" key="2">
    <source>
        <dbReference type="ARBA" id="ARBA00022448"/>
    </source>
</evidence>
<evidence type="ECO:0000256" key="3">
    <source>
        <dbReference type="ARBA" id="ARBA00022692"/>
    </source>
</evidence>
<feature type="transmembrane region" description="Helical" evidence="6">
    <location>
        <begin position="284"/>
        <end position="303"/>
    </location>
</feature>
<evidence type="ECO:0000256" key="5">
    <source>
        <dbReference type="ARBA" id="ARBA00023136"/>
    </source>
</evidence>
<dbReference type="EMBL" id="BMLW01000003">
    <property type="protein sequence ID" value="GGP09054.1"/>
    <property type="molecule type" value="Genomic_DNA"/>
</dbReference>
<dbReference type="PRINTS" id="PR01036">
    <property type="entry name" value="TCRTETB"/>
</dbReference>
<dbReference type="Pfam" id="PF07690">
    <property type="entry name" value="MFS_1"/>
    <property type="match status" value="1"/>
</dbReference>